<reference evidence="1 2" key="1">
    <citation type="journal article" date="2012" name="PLoS Pathog.">
        <title>Diverse lifestyles and strategies of plant pathogenesis encoded in the genomes of eighteen Dothideomycetes fungi.</title>
        <authorList>
            <person name="Ohm R.A."/>
            <person name="Feau N."/>
            <person name="Henrissat B."/>
            <person name="Schoch C.L."/>
            <person name="Horwitz B.A."/>
            <person name="Barry K.W."/>
            <person name="Condon B.J."/>
            <person name="Copeland A.C."/>
            <person name="Dhillon B."/>
            <person name="Glaser F."/>
            <person name="Hesse C.N."/>
            <person name="Kosti I."/>
            <person name="LaButti K."/>
            <person name="Lindquist E.A."/>
            <person name="Lucas S."/>
            <person name="Salamov A.A."/>
            <person name="Bradshaw R.E."/>
            <person name="Ciuffetti L."/>
            <person name="Hamelin R.C."/>
            <person name="Kema G.H.J."/>
            <person name="Lawrence C."/>
            <person name="Scott J.A."/>
            <person name="Spatafora J.W."/>
            <person name="Turgeon B.G."/>
            <person name="de Wit P.J.G.M."/>
            <person name="Zhong S."/>
            <person name="Goodwin S.B."/>
            <person name="Grigoriev I.V."/>
        </authorList>
    </citation>
    <scope>NUCLEOTIDE SEQUENCE [LARGE SCALE GENOMIC DNA]</scope>
    <source>
        <strain evidence="2">C5 / ATCC 48332 / race O</strain>
    </source>
</reference>
<sequence length="92" mass="10445">MAQVAEEPIRFLHLLATLSDSHCYATCVASTFDLVADTDSYWAVKRQRARLQYLVQILKEHADDQGKGSLLQHLTLDFRLTRIPGPRLLPLP</sequence>
<dbReference type="OrthoDB" id="5413827at2759"/>
<evidence type="ECO:0000313" key="1">
    <source>
        <dbReference type="EMBL" id="EMD88205.1"/>
    </source>
</evidence>
<dbReference type="HOGENOM" id="CLU_2413095_0_0_1"/>
<dbReference type="Proteomes" id="UP000016936">
    <property type="component" value="Unassembled WGS sequence"/>
</dbReference>
<keyword evidence="2" id="KW-1185">Reference proteome</keyword>
<name>M2SS97_COCH5</name>
<organism evidence="1 2">
    <name type="scientific">Cochliobolus heterostrophus (strain C5 / ATCC 48332 / race O)</name>
    <name type="common">Southern corn leaf blight fungus</name>
    <name type="synonym">Bipolaris maydis</name>
    <dbReference type="NCBI Taxonomy" id="701091"/>
    <lineage>
        <taxon>Eukaryota</taxon>
        <taxon>Fungi</taxon>
        <taxon>Dikarya</taxon>
        <taxon>Ascomycota</taxon>
        <taxon>Pezizomycotina</taxon>
        <taxon>Dothideomycetes</taxon>
        <taxon>Pleosporomycetidae</taxon>
        <taxon>Pleosporales</taxon>
        <taxon>Pleosporineae</taxon>
        <taxon>Pleosporaceae</taxon>
        <taxon>Bipolaris</taxon>
    </lineage>
</organism>
<protein>
    <submittedName>
        <fullName evidence="1">Uncharacterized protein</fullName>
    </submittedName>
</protein>
<dbReference type="EMBL" id="KB445581">
    <property type="protein sequence ID" value="EMD88205.1"/>
    <property type="molecule type" value="Genomic_DNA"/>
</dbReference>
<proteinExistence type="predicted"/>
<evidence type="ECO:0000313" key="2">
    <source>
        <dbReference type="Proteomes" id="UP000016936"/>
    </source>
</evidence>
<gene>
    <name evidence="1" type="ORF">COCHEDRAFT_1023376</name>
</gene>
<accession>M2SS97</accession>
<reference evidence="2" key="2">
    <citation type="journal article" date="2013" name="PLoS Genet.">
        <title>Comparative genome structure, secondary metabolite, and effector coding capacity across Cochliobolus pathogens.</title>
        <authorList>
            <person name="Condon B.J."/>
            <person name="Leng Y."/>
            <person name="Wu D."/>
            <person name="Bushley K.E."/>
            <person name="Ohm R.A."/>
            <person name="Otillar R."/>
            <person name="Martin J."/>
            <person name="Schackwitz W."/>
            <person name="Grimwood J."/>
            <person name="MohdZainudin N."/>
            <person name="Xue C."/>
            <person name="Wang R."/>
            <person name="Manning V.A."/>
            <person name="Dhillon B."/>
            <person name="Tu Z.J."/>
            <person name="Steffenson B.J."/>
            <person name="Salamov A."/>
            <person name="Sun H."/>
            <person name="Lowry S."/>
            <person name="LaButti K."/>
            <person name="Han J."/>
            <person name="Copeland A."/>
            <person name="Lindquist E."/>
            <person name="Barry K."/>
            <person name="Schmutz J."/>
            <person name="Baker S.E."/>
            <person name="Ciuffetti L.M."/>
            <person name="Grigoriev I.V."/>
            <person name="Zhong S."/>
            <person name="Turgeon B.G."/>
        </authorList>
    </citation>
    <scope>NUCLEOTIDE SEQUENCE [LARGE SCALE GENOMIC DNA]</scope>
    <source>
        <strain evidence="2">C5 / ATCC 48332 / race O</strain>
    </source>
</reference>
<dbReference type="AlphaFoldDB" id="M2SS97"/>